<feature type="transmembrane region" description="Helical" evidence="2">
    <location>
        <begin position="12"/>
        <end position="32"/>
    </location>
</feature>
<dbReference type="Pfam" id="PF03707">
    <property type="entry name" value="MHYT"/>
    <property type="match status" value="2"/>
</dbReference>
<feature type="coiled-coil region" evidence="3">
    <location>
        <begin position="238"/>
        <end position="265"/>
    </location>
</feature>
<dbReference type="SMART" id="SM00267">
    <property type="entry name" value="GGDEF"/>
    <property type="match status" value="1"/>
</dbReference>
<dbReference type="InterPro" id="IPR005330">
    <property type="entry name" value="MHYT_dom"/>
</dbReference>
<gene>
    <name evidence="7" type="ORF">G0028_16110</name>
</gene>
<comment type="cofactor">
    <cofactor evidence="1">
        <name>Mg(2+)</name>
        <dbReference type="ChEBI" id="CHEBI:18420"/>
    </cofactor>
</comment>
<dbReference type="PANTHER" id="PTHR44757">
    <property type="entry name" value="DIGUANYLATE CYCLASE DGCP"/>
    <property type="match status" value="1"/>
</dbReference>
<dbReference type="RefSeq" id="WP_180044999.1">
    <property type="nucleotide sequence ID" value="NZ_CP048659.1"/>
</dbReference>
<name>A0A7S7AJ16_9GAMM</name>
<evidence type="ECO:0000256" key="3">
    <source>
        <dbReference type="SAM" id="Coils"/>
    </source>
</evidence>
<protein>
    <submittedName>
        <fullName evidence="7">EAL domain-containing protein</fullName>
    </submittedName>
</protein>
<dbReference type="PROSITE" id="PS50887">
    <property type="entry name" value="GGDEF"/>
    <property type="match status" value="1"/>
</dbReference>
<dbReference type="EMBL" id="CP048659">
    <property type="protein sequence ID" value="QOW47281.1"/>
    <property type="molecule type" value="Genomic_DNA"/>
</dbReference>
<dbReference type="GO" id="GO:0016020">
    <property type="term" value="C:membrane"/>
    <property type="evidence" value="ECO:0007669"/>
    <property type="project" value="UniProtKB-UniRule"/>
</dbReference>
<dbReference type="GO" id="GO:0003824">
    <property type="term" value="F:catalytic activity"/>
    <property type="evidence" value="ECO:0007669"/>
    <property type="project" value="UniProtKB-ARBA"/>
</dbReference>
<evidence type="ECO:0000313" key="7">
    <source>
        <dbReference type="EMBL" id="QOW47281.1"/>
    </source>
</evidence>
<dbReference type="AlphaFoldDB" id="A0A7S7AJ16"/>
<keyword evidence="3" id="KW-0175">Coiled coil</keyword>
<dbReference type="PROSITE" id="PS50883">
    <property type="entry name" value="EAL"/>
    <property type="match status" value="1"/>
</dbReference>
<dbReference type="Pfam" id="PF00563">
    <property type="entry name" value="EAL"/>
    <property type="match status" value="1"/>
</dbReference>
<dbReference type="Pfam" id="PF00990">
    <property type="entry name" value="GGDEF"/>
    <property type="match status" value="1"/>
</dbReference>
<feature type="transmembrane region" description="Helical" evidence="2">
    <location>
        <begin position="174"/>
        <end position="198"/>
    </location>
</feature>
<feature type="transmembrane region" description="Helical" evidence="2">
    <location>
        <begin position="77"/>
        <end position="98"/>
    </location>
</feature>
<dbReference type="FunFam" id="3.30.70.270:FF:000001">
    <property type="entry name" value="Diguanylate cyclase domain protein"/>
    <property type="match status" value="1"/>
</dbReference>
<dbReference type="SUPFAM" id="SSF141868">
    <property type="entry name" value="EAL domain-like"/>
    <property type="match status" value="1"/>
</dbReference>
<keyword evidence="2" id="KW-1133">Transmembrane helix</keyword>
<dbReference type="CDD" id="cd01949">
    <property type="entry name" value="GGDEF"/>
    <property type="match status" value="1"/>
</dbReference>
<dbReference type="InterPro" id="IPR052155">
    <property type="entry name" value="Biofilm_reg_signaling"/>
</dbReference>
<keyword evidence="2" id="KW-0812">Transmembrane</keyword>
<evidence type="ECO:0000259" key="4">
    <source>
        <dbReference type="PROSITE" id="PS50883"/>
    </source>
</evidence>
<dbReference type="CDD" id="cd01948">
    <property type="entry name" value="EAL"/>
    <property type="match status" value="1"/>
</dbReference>
<dbReference type="InterPro" id="IPR000160">
    <property type="entry name" value="GGDEF_dom"/>
</dbReference>
<evidence type="ECO:0000259" key="6">
    <source>
        <dbReference type="PROSITE" id="PS50924"/>
    </source>
</evidence>
<dbReference type="Proteomes" id="UP000593966">
    <property type="component" value="Chromosome"/>
</dbReference>
<evidence type="ECO:0000259" key="5">
    <source>
        <dbReference type="PROSITE" id="PS50887"/>
    </source>
</evidence>
<feature type="domain" description="MHYT" evidence="6">
    <location>
        <begin position="6"/>
        <end position="201"/>
    </location>
</feature>
<evidence type="ECO:0000256" key="1">
    <source>
        <dbReference type="ARBA" id="ARBA00001946"/>
    </source>
</evidence>
<keyword evidence="2" id="KW-0472">Membrane</keyword>
<feature type="domain" description="EAL" evidence="4">
    <location>
        <begin position="436"/>
        <end position="689"/>
    </location>
</feature>
<dbReference type="InterPro" id="IPR035919">
    <property type="entry name" value="EAL_sf"/>
</dbReference>
<feature type="transmembrane region" description="Helical" evidence="2">
    <location>
        <begin position="105"/>
        <end position="125"/>
    </location>
</feature>
<evidence type="ECO:0000313" key="8">
    <source>
        <dbReference type="Proteomes" id="UP000593966"/>
    </source>
</evidence>
<dbReference type="PROSITE" id="PS50924">
    <property type="entry name" value="MHYT"/>
    <property type="match status" value="1"/>
</dbReference>
<evidence type="ECO:0000256" key="2">
    <source>
        <dbReference type="PROSITE-ProRule" id="PRU00244"/>
    </source>
</evidence>
<dbReference type="InterPro" id="IPR001633">
    <property type="entry name" value="EAL_dom"/>
</dbReference>
<dbReference type="Gene3D" id="3.20.20.450">
    <property type="entry name" value="EAL domain"/>
    <property type="match status" value="1"/>
</dbReference>
<feature type="transmembrane region" description="Helical" evidence="2">
    <location>
        <begin position="218"/>
        <end position="241"/>
    </location>
</feature>
<feature type="transmembrane region" description="Helical" evidence="2">
    <location>
        <begin position="137"/>
        <end position="162"/>
    </location>
</feature>
<feature type="transmembrane region" description="Helical" evidence="2">
    <location>
        <begin position="44"/>
        <end position="65"/>
    </location>
</feature>
<feature type="domain" description="GGDEF" evidence="5">
    <location>
        <begin position="293"/>
        <end position="425"/>
    </location>
</feature>
<dbReference type="InterPro" id="IPR043128">
    <property type="entry name" value="Rev_trsase/Diguanyl_cyclase"/>
</dbReference>
<dbReference type="NCBIfam" id="TIGR00254">
    <property type="entry name" value="GGDEF"/>
    <property type="match status" value="1"/>
</dbReference>
<dbReference type="SUPFAM" id="SSF55073">
    <property type="entry name" value="Nucleotide cyclase"/>
    <property type="match status" value="1"/>
</dbReference>
<keyword evidence="8" id="KW-1185">Reference proteome</keyword>
<dbReference type="SMART" id="SM00052">
    <property type="entry name" value="EAL"/>
    <property type="match status" value="1"/>
</dbReference>
<dbReference type="Gene3D" id="3.30.70.270">
    <property type="match status" value="1"/>
</dbReference>
<organism evidence="7 8">
    <name type="scientific">Acinetobacter piscicola</name>
    <dbReference type="NCBI Taxonomy" id="2006115"/>
    <lineage>
        <taxon>Bacteria</taxon>
        <taxon>Pseudomonadati</taxon>
        <taxon>Pseudomonadota</taxon>
        <taxon>Gammaproteobacteria</taxon>
        <taxon>Moraxellales</taxon>
        <taxon>Moraxellaceae</taxon>
        <taxon>Acinetobacter</taxon>
    </lineage>
</organism>
<proteinExistence type="predicted"/>
<sequence>MNDMGYDSSLVMGSACVAVFICYVAISLEQLIFVSRTPRIQKMILCLSGMVFGFAIWAMHFLGLWASDLPEGYTFDLSLTIISYVIAALASTFAIWLMTRETLPIVRLVLGALLMGLGISGMHYVGMMGLQIPNQEIHYNILLVVFSVLIAISGAGLSFWLAFKYKNTFKHKTLYKIALSVMLAFSIVGMHYTGMAATTFHSLGNLLHTTHHVHGGQGILLLTIIFVTSLILVSAFSVAVLERRLEERNLQLLQANKELEDLALQDNLTKLPNRLFLEDHIQKLFQHYKVTHQKFALIYLDLDFFKAVNDNFGHQVGDDLLVALTTRLQTVLHDNQTLLRLGGDEFLVIVPQIKEVKLDVLAEKILERIQQRFLIHEKQINISASLGIVLYPDHGQSLQDLLIHADTAKMLAKEQGRNTFCIYHQNSDDYFQHRHQSKLVNDLYCAVDEQQFVLYYQPKFTADYKICGVEALIRWQHPTLGLLAPNKFIEVAEQTGLIIRMGYWALEQACIQLQSWHQRGMPFCPIAVNLSAMQFEHKHLITTLDNLMQKYQIQAKELIVEITESTAMHHIEKSIATFEQLKALGILLAIDDFGTGHSSFLYLKNLPVDELKIDREFIRNLCEGSKDEIILESIIHLAIRLGLIVTAEGVETEQQAAILKRLNCQQLQGFLFGKPKPIQCLENKYFAAQLAAHKTVHLD</sequence>
<dbReference type="InterPro" id="IPR029787">
    <property type="entry name" value="Nucleotide_cyclase"/>
</dbReference>
<reference evidence="7 8" key="1">
    <citation type="submission" date="2020-02" db="EMBL/GenBank/DDBJ databases">
        <title>Tigecycline-resistant Acinetobacter species from pigs and migratory birds.</title>
        <authorList>
            <person name="Chen C."/>
            <person name="Sun J."/>
            <person name="Liao X.-P."/>
            <person name="Liu Y.-H."/>
        </authorList>
    </citation>
    <scope>NUCLEOTIDE SEQUENCE [LARGE SCALE GENOMIC DNA]</scope>
    <source>
        <strain evidence="7 8">YH12207_T</strain>
    </source>
</reference>
<accession>A0A7S7AJ16</accession>
<dbReference type="PANTHER" id="PTHR44757:SF2">
    <property type="entry name" value="BIOFILM ARCHITECTURE MAINTENANCE PROTEIN MBAA"/>
    <property type="match status" value="1"/>
</dbReference>